<dbReference type="InterPro" id="IPR036554">
    <property type="entry name" value="GHMP_kinase_C_sf"/>
</dbReference>
<proteinExistence type="inferred from homology"/>
<dbReference type="GO" id="GO:0006012">
    <property type="term" value="P:galactose metabolic process"/>
    <property type="evidence" value="ECO:0007669"/>
    <property type="project" value="InterPro"/>
</dbReference>
<dbReference type="PANTHER" id="PTHR10457">
    <property type="entry name" value="MEVALONATE KINASE/GALACTOKINASE"/>
    <property type="match status" value="1"/>
</dbReference>
<protein>
    <recommendedName>
        <fullName evidence="11">Galactokinase</fullName>
    </recommendedName>
</protein>
<dbReference type="InterPro" id="IPR000705">
    <property type="entry name" value="Galactokinase"/>
</dbReference>
<evidence type="ECO:0000256" key="4">
    <source>
        <dbReference type="ARBA" id="ARBA00022777"/>
    </source>
</evidence>
<accession>A0AAV5WX40</accession>
<dbReference type="Gene3D" id="1.20.1440.340">
    <property type="match status" value="1"/>
</dbReference>
<feature type="domain" description="GHMP kinase N-terminal" evidence="6">
    <location>
        <begin position="93"/>
        <end position="176"/>
    </location>
</feature>
<keyword evidence="3" id="KW-0547">Nucleotide-binding</keyword>
<dbReference type="SUPFAM" id="SSF54211">
    <property type="entry name" value="Ribosomal protein S5 domain 2-like"/>
    <property type="match status" value="1"/>
</dbReference>
<dbReference type="Pfam" id="PF00288">
    <property type="entry name" value="GHMP_kinases_N"/>
    <property type="match status" value="1"/>
</dbReference>
<organism evidence="9 10">
    <name type="scientific">Pristionchus fissidentatus</name>
    <dbReference type="NCBI Taxonomy" id="1538716"/>
    <lineage>
        <taxon>Eukaryota</taxon>
        <taxon>Metazoa</taxon>
        <taxon>Ecdysozoa</taxon>
        <taxon>Nematoda</taxon>
        <taxon>Chromadorea</taxon>
        <taxon>Rhabditida</taxon>
        <taxon>Rhabditina</taxon>
        <taxon>Diplogasteromorpha</taxon>
        <taxon>Diplogasteroidea</taxon>
        <taxon>Neodiplogasteridae</taxon>
        <taxon>Pristionchus</taxon>
    </lineage>
</organism>
<feature type="non-terminal residue" evidence="9">
    <location>
        <position position="1"/>
    </location>
</feature>
<name>A0AAV5WX40_9BILA</name>
<keyword evidence="10" id="KW-1185">Reference proteome</keyword>
<keyword evidence="4" id="KW-0418">Kinase</keyword>
<keyword evidence="5" id="KW-0067">ATP-binding</keyword>
<dbReference type="InterPro" id="IPR014721">
    <property type="entry name" value="Ribsml_uS5_D2-typ_fold_subgr"/>
</dbReference>
<dbReference type="NCBIfam" id="TIGR00131">
    <property type="entry name" value="gal_kin"/>
    <property type="match status" value="1"/>
</dbReference>
<dbReference type="InterPro" id="IPR006206">
    <property type="entry name" value="Mevalonate/galactokinase"/>
</dbReference>
<dbReference type="Pfam" id="PF10509">
    <property type="entry name" value="GalKase_gal_bdg"/>
    <property type="match status" value="1"/>
</dbReference>
<gene>
    <name evidence="9" type="ORF">PFISCL1PPCAC_26527</name>
</gene>
<dbReference type="Gene3D" id="3.30.70.3170">
    <property type="match status" value="1"/>
</dbReference>
<dbReference type="InterPro" id="IPR006203">
    <property type="entry name" value="GHMP_knse_ATP-bd_CS"/>
</dbReference>
<dbReference type="InterPro" id="IPR006204">
    <property type="entry name" value="GHMP_kinase_N_dom"/>
</dbReference>
<evidence type="ECO:0000259" key="7">
    <source>
        <dbReference type="Pfam" id="PF08544"/>
    </source>
</evidence>
<evidence type="ECO:0008006" key="11">
    <source>
        <dbReference type="Google" id="ProtNLM"/>
    </source>
</evidence>
<evidence type="ECO:0000256" key="2">
    <source>
        <dbReference type="ARBA" id="ARBA00022679"/>
    </source>
</evidence>
<dbReference type="PROSITE" id="PS00106">
    <property type="entry name" value="GALACTOKINASE"/>
    <property type="match status" value="1"/>
</dbReference>
<dbReference type="GO" id="GO:0005524">
    <property type="term" value="F:ATP binding"/>
    <property type="evidence" value="ECO:0007669"/>
    <property type="project" value="UniProtKB-KW"/>
</dbReference>
<dbReference type="InterPro" id="IPR020568">
    <property type="entry name" value="Ribosomal_Su5_D2-typ_SF"/>
</dbReference>
<evidence type="ECO:0000313" key="9">
    <source>
        <dbReference type="EMBL" id="GMT35230.1"/>
    </source>
</evidence>
<dbReference type="Pfam" id="PF08544">
    <property type="entry name" value="GHMP_kinases_C"/>
    <property type="match status" value="1"/>
</dbReference>
<feature type="domain" description="Galactokinase N-terminal" evidence="8">
    <location>
        <begin position="1"/>
        <end position="49"/>
    </location>
</feature>
<sequence>EFVSRFGLKPKWRIECPGRVNIIGEHIDYHGYSVFPMALSVKTTLLVAPLTTPEIRFENVDADFAAHTESLPSEWKEQSKPQWFHYLLAGWRETFQQLDLPQTGFAVLMDSSIPASAGLSSSSSLVCASALATLTVATGGTPWEKIDKTKLAELSMTAEHRIGTAGGGMDQAAECLSKAGSALHISFSPLRCESVPLPSNCFFVVADSKERKNKAASNEYNTRVVEGRIASALLAKALGIEEWREVRRLKHVEEKSGLTLEQLIEKSRDLPEVLNTEGVKEMIGDHLETISTGDTAELTSFVIRSRALHVFSEALRVNQFKELCIAGDVHNMARLMNESHSSCTGWYDCSTPSLDSLVSSLLSSGALGARLTGAGWGGCAVALFHADQLEKGDLPDHLNILFHSKPEEGIRLIEL</sequence>
<evidence type="ECO:0000256" key="5">
    <source>
        <dbReference type="ARBA" id="ARBA00022840"/>
    </source>
</evidence>
<evidence type="ECO:0000313" key="10">
    <source>
        <dbReference type="Proteomes" id="UP001432322"/>
    </source>
</evidence>
<dbReference type="InterPro" id="IPR013750">
    <property type="entry name" value="GHMP_kinase_C_dom"/>
</dbReference>
<dbReference type="InterPro" id="IPR019741">
    <property type="entry name" value="Galactokinase_CS"/>
</dbReference>
<dbReference type="GO" id="GO:0004335">
    <property type="term" value="F:galactokinase activity"/>
    <property type="evidence" value="ECO:0007669"/>
    <property type="project" value="InterPro"/>
</dbReference>
<dbReference type="InterPro" id="IPR019539">
    <property type="entry name" value="GalKase_N"/>
</dbReference>
<dbReference type="PIRSF" id="PIRSF000530">
    <property type="entry name" value="Galactokinase"/>
    <property type="match status" value="1"/>
</dbReference>
<evidence type="ECO:0000259" key="8">
    <source>
        <dbReference type="Pfam" id="PF10509"/>
    </source>
</evidence>
<dbReference type="PROSITE" id="PS00627">
    <property type="entry name" value="GHMP_KINASES_ATP"/>
    <property type="match status" value="1"/>
</dbReference>
<dbReference type="Gene3D" id="3.30.230.10">
    <property type="match status" value="1"/>
</dbReference>
<dbReference type="GO" id="GO:0005829">
    <property type="term" value="C:cytosol"/>
    <property type="evidence" value="ECO:0007669"/>
    <property type="project" value="TreeGrafter"/>
</dbReference>
<dbReference type="SUPFAM" id="SSF55060">
    <property type="entry name" value="GHMP Kinase, C-terminal domain"/>
    <property type="match status" value="1"/>
</dbReference>
<dbReference type="EMBL" id="BTSY01000007">
    <property type="protein sequence ID" value="GMT35230.1"/>
    <property type="molecule type" value="Genomic_DNA"/>
</dbReference>
<dbReference type="PANTHER" id="PTHR10457:SF7">
    <property type="entry name" value="GALACTOKINASE-RELATED"/>
    <property type="match status" value="1"/>
</dbReference>
<comment type="caution">
    <text evidence="9">The sequence shown here is derived from an EMBL/GenBank/DDBJ whole genome shotgun (WGS) entry which is preliminary data.</text>
</comment>
<evidence type="ECO:0000256" key="3">
    <source>
        <dbReference type="ARBA" id="ARBA00022741"/>
    </source>
</evidence>
<dbReference type="PRINTS" id="PR00473">
    <property type="entry name" value="GALCTOKINASE"/>
</dbReference>
<dbReference type="PRINTS" id="PR00959">
    <property type="entry name" value="MEVGALKINASE"/>
</dbReference>
<evidence type="ECO:0000256" key="1">
    <source>
        <dbReference type="ARBA" id="ARBA00006566"/>
    </source>
</evidence>
<dbReference type="Proteomes" id="UP001432322">
    <property type="component" value="Unassembled WGS sequence"/>
</dbReference>
<reference evidence="9" key="1">
    <citation type="submission" date="2023-10" db="EMBL/GenBank/DDBJ databases">
        <title>Genome assembly of Pristionchus species.</title>
        <authorList>
            <person name="Yoshida K."/>
            <person name="Sommer R.J."/>
        </authorList>
    </citation>
    <scope>NUCLEOTIDE SEQUENCE</scope>
    <source>
        <strain evidence="9">RS5133</strain>
    </source>
</reference>
<feature type="domain" description="GHMP kinase C-terminal" evidence="7">
    <location>
        <begin position="321"/>
        <end position="389"/>
    </location>
</feature>
<evidence type="ECO:0000259" key="6">
    <source>
        <dbReference type="Pfam" id="PF00288"/>
    </source>
</evidence>
<keyword evidence="2" id="KW-0808">Transferase</keyword>
<comment type="similarity">
    <text evidence="1">Belongs to the GHMP kinase family. GalK subfamily.</text>
</comment>
<dbReference type="AlphaFoldDB" id="A0AAV5WX40"/>